<feature type="region of interest" description="Disordered" evidence="1">
    <location>
        <begin position="1"/>
        <end position="51"/>
    </location>
</feature>
<dbReference type="EMBL" id="BPLR01002497">
    <property type="protein sequence ID" value="GIX74305.1"/>
    <property type="molecule type" value="Genomic_DNA"/>
</dbReference>
<evidence type="ECO:0000256" key="1">
    <source>
        <dbReference type="SAM" id="MobiDB-lite"/>
    </source>
</evidence>
<dbReference type="AlphaFoldDB" id="A0AAV4MPJ3"/>
<evidence type="ECO:0000313" key="2">
    <source>
        <dbReference type="EMBL" id="GIX74305.1"/>
    </source>
</evidence>
<reference evidence="2 3" key="1">
    <citation type="submission" date="2021-06" db="EMBL/GenBank/DDBJ databases">
        <title>Caerostris extrusa draft genome.</title>
        <authorList>
            <person name="Kono N."/>
            <person name="Arakawa K."/>
        </authorList>
    </citation>
    <scope>NUCLEOTIDE SEQUENCE [LARGE SCALE GENOMIC DNA]</scope>
</reference>
<accession>A0AAV4MPJ3</accession>
<feature type="compositionally biased region" description="Basic residues" evidence="1">
    <location>
        <begin position="40"/>
        <end position="51"/>
    </location>
</feature>
<sequence>MTFPSDAVKRRKHSWERKMVLTRTRRNPSHQIDGTVGKKREPKKKKKKKTLKNAVCVEAKIPTPAAQRKWAEGNDSKKEDWKKENGAKTLKGFWKWKSEVRERIFSAF</sequence>
<protein>
    <submittedName>
        <fullName evidence="2">Uncharacterized protein</fullName>
    </submittedName>
</protein>
<keyword evidence="3" id="KW-1185">Reference proteome</keyword>
<evidence type="ECO:0000313" key="3">
    <source>
        <dbReference type="Proteomes" id="UP001054945"/>
    </source>
</evidence>
<proteinExistence type="predicted"/>
<dbReference type="Proteomes" id="UP001054945">
    <property type="component" value="Unassembled WGS sequence"/>
</dbReference>
<organism evidence="2 3">
    <name type="scientific">Caerostris extrusa</name>
    <name type="common">Bark spider</name>
    <name type="synonym">Caerostris bankana</name>
    <dbReference type="NCBI Taxonomy" id="172846"/>
    <lineage>
        <taxon>Eukaryota</taxon>
        <taxon>Metazoa</taxon>
        <taxon>Ecdysozoa</taxon>
        <taxon>Arthropoda</taxon>
        <taxon>Chelicerata</taxon>
        <taxon>Arachnida</taxon>
        <taxon>Araneae</taxon>
        <taxon>Araneomorphae</taxon>
        <taxon>Entelegynae</taxon>
        <taxon>Araneoidea</taxon>
        <taxon>Araneidae</taxon>
        <taxon>Caerostris</taxon>
    </lineage>
</organism>
<comment type="caution">
    <text evidence="2">The sequence shown here is derived from an EMBL/GenBank/DDBJ whole genome shotgun (WGS) entry which is preliminary data.</text>
</comment>
<name>A0AAV4MPJ3_CAEEX</name>
<gene>
    <name evidence="2" type="ORF">CEXT_46461</name>
</gene>